<dbReference type="EMBL" id="WNKT01000065">
    <property type="protein sequence ID" value="MTW23020.1"/>
    <property type="molecule type" value="Genomic_DNA"/>
</dbReference>
<keyword evidence="2" id="KW-0808">Transferase</keyword>
<keyword evidence="1" id="KW-1133">Transmembrane helix</keyword>
<evidence type="ECO:0000256" key="1">
    <source>
        <dbReference type="SAM" id="Phobius"/>
    </source>
</evidence>
<name>A0A6N8EHD1_9GAMM</name>
<feature type="transmembrane region" description="Helical" evidence="1">
    <location>
        <begin position="234"/>
        <end position="258"/>
    </location>
</feature>
<dbReference type="AlphaFoldDB" id="A0A6N8EHD1"/>
<protein>
    <submittedName>
        <fullName evidence="2">PEP-CTERM/exosortase system-associated acyltransferase</fullName>
    </submittedName>
</protein>
<dbReference type="InterPro" id="IPR016181">
    <property type="entry name" value="Acyl_CoA_acyltransferase"/>
</dbReference>
<keyword evidence="1" id="KW-0812">Transmembrane</keyword>
<evidence type="ECO:0000313" key="3">
    <source>
        <dbReference type="Proteomes" id="UP000434044"/>
    </source>
</evidence>
<dbReference type="InterPro" id="IPR022484">
    <property type="entry name" value="PEP-CTERM/exosrtase_acylTfrase"/>
</dbReference>
<dbReference type="OrthoDB" id="582214at2"/>
<proteinExistence type="predicted"/>
<comment type="caution">
    <text evidence="2">The sequence shown here is derived from an EMBL/GenBank/DDBJ whole genome shotgun (WGS) entry which is preliminary data.</text>
</comment>
<dbReference type="Gene3D" id="3.40.630.30">
    <property type="match status" value="1"/>
</dbReference>
<reference evidence="2 3" key="1">
    <citation type="submission" date="2019-11" db="EMBL/GenBank/DDBJ databases">
        <title>Whole-genome sequence of the anaerobic purple sulfur bacterium Allochromatium palmeri DSM 15591.</title>
        <authorList>
            <person name="Kyndt J.A."/>
            <person name="Meyer T.E."/>
        </authorList>
    </citation>
    <scope>NUCLEOTIDE SEQUENCE [LARGE SCALE GENOMIC DNA]</scope>
    <source>
        <strain evidence="2 3">DSM 15591</strain>
    </source>
</reference>
<accession>A0A6N8EHD1</accession>
<keyword evidence="3" id="KW-1185">Reference proteome</keyword>
<dbReference type="Proteomes" id="UP000434044">
    <property type="component" value="Unassembled WGS sequence"/>
</dbReference>
<keyword evidence="2" id="KW-0012">Acyltransferase</keyword>
<organism evidence="2 3">
    <name type="scientific">Allochromatium palmeri</name>
    <dbReference type="NCBI Taxonomy" id="231048"/>
    <lineage>
        <taxon>Bacteria</taxon>
        <taxon>Pseudomonadati</taxon>
        <taxon>Pseudomonadota</taxon>
        <taxon>Gammaproteobacteria</taxon>
        <taxon>Chromatiales</taxon>
        <taxon>Chromatiaceae</taxon>
        <taxon>Allochromatium</taxon>
    </lineage>
</organism>
<dbReference type="GO" id="GO:0016746">
    <property type="term" value="F:acyltransferase activity"/>
    <property type="evidence" value="ECO:0007669"/>
    <property type="project" value="UniProtKB-KW"/>
</dbReference>
<dbReference type="Pfam" id="PF13444">
    <property type="entry name" value="Acetyltransf_5"/>
    <property type="match status" value="1"/>
</dbReference>
<evidence type="ECO:0000313" key="2">
    <source>
        <dbReference type="EMBL" id="MTW23020.1"/>
    </source>
</evidence>
<dbReference type="NCBIfam" id="TIGR03694">
    <property type="entry name" value="exosort_acyl"/>
    <property type="match status" value="1"/>
</dbReference>
<dbReference type="SUPFAM" id="SSF55729">
    <property type="entry name" value="Acyl-CoA N-acyltransferases (Nat)"/>
    <property type="match status" value="1"/>
</dbReference>
<gene>
    <name evidence="2" type="ORF">GJ668_18385</name>
</gene>
<sequence>MHTTKSFKKAYWALGRSVFLSKVQLLYETRLDLKSGSIMLLAMSVYHIVARLGVFRVQAMLNGGTFRIFLGNADVSDIDLVTPYHEYFNIKLADTDELRDRVFRLRYDVYCRELGWEDPDDFPDGREIDEFDETSIHCLLIHRPSGRDAGAVRLVRPGPDSPEPCLPLLAHYDPALFNSEQNPLKQCKGCFGEISRLALREQFRRRPGERDSPDGHGPELFDWTMDDRRRFPHIALGLYLAAATVGLAEGMTSVYAMMEPRLARHLHFGGIYFEPVGEAIEFRGARAPFHISRPMLFGHLTPPLLALLEAIAEDLGVQV</sequence>
<keyword evidence="1" id="KW-0472">Membrane</keyword>